<dbReference type="GO" id="GO:0005654">
    <property type="term" value="C:nucleoplasm"/>
    <property type="evidence" value="ECO:0007669"/>
    <property type="project" value="TreeGrafter"/>
</dbReference>
<dbReference type="InterPro" id="IPR043472">
    <property type="entry name" value="Macro_dom-like"/>
</dbReference>
<dbReference type="AlphaFoldDB" id="A0A7R9IHS5"/>
<feature type="domain" description="Macro" evidence="1">
    <location>
        <begin position="1"/>
        <end position="199"/>
    </location>
</feature>
<dbReference type="GO" id="GO:0006974">
    <property type="term" value="P:DNA damage response"/>
    <property type="evidence" value="ECO:0007669"/>
    <property type="project" value="TreeGrafter"/>
</dbReference>
<protein>
    <recommendedName>
        <fullName evidence="1">Macro domain-containing protein</fullName>
    </recommendedName>
</protein>
<dbReference type="EMBL" id="OE002383">
    <property type="protein sequence ID" value="CAD7458631.1"/>
    <property type="molecule type" value="Genomic_DNA"/>
</dbReference>
<reference evidence="2" key="1">
    <citation type="submission" date="2020-11" db="EMBL/GenBank/DDBJ databases">
        <authorList>
            <person name="Tran Van P."/>
        </authorList>
    </citation>
    <scope>NUCLEOTIDE SEQUENCE</scope>
</reference>
<evidence type="ECO:0000313" key="2">
    <source>
        <dbReference type="EMBL" id="CAD7458631.1"/>
    </source>
</evidence>
<organism evidence="2">
    <name type="scientific">Timema tahoe</name>
    <dbReference type="NCBI Taxonomy" id="61484"/>
    <lineage>
        <taxon>Eukaryota</taxon>
        <taxon>Metazoa</taxon>
        <taxon>Ecdysozoa</taxon>
        <taxon>Arthropoda</taxon>
        <taxon>Hexapoda</taxon>
        <taxon>Insecta</taxon>
        <taxon>Pterygota</taxon>
        <taxon>Neoptera</taxon>
        <taxon>Polyneoptera</taxon>
        <taxon>Phasmatodea</taxon>
        <taxon>Timematodea</taxon>
        <taxon>Timematoidea</taxon>
        <taxon>Timematidae</taxon>
        <taxon>Timema</taxon>
    </lineage>
</organism>
<accession>A0A7R9IHS5</accession>
<dbReference type="GO" id="GO:0140293">
    <property type="term" value="F:ADP-ribosylglutamate hydrolase activity"/>
    <property type="evidence" value="ECO:0007669"/>
    <property type="project" value="TreeGrafter"/>
</dbReference>
<dbReference type="GO" id="GO:0042278">
    <property type="term" value="P:purine nucleoside metabolic process"/>
    <property type="evidence" value="ECO:0007669"/>
    <property type="project" value="TreeGrafter"/>
</dbReference>
<dbReference type="PANTHER" id="PTHR11106:SF27">
    <property type="entry name" value="MACRO DOMAIN-CONTAINING PROTEIN"/>
    <property type="match status" value="1"/>
</dbReference>
<dbReference type="GO" id="GO:0140291">
    <property type="term" value="P:peptidyl-glutamate ADP-deribosylation"/>
    <property type="evidence" value="ECO:0007669"/>
    <property type="project" value="TreeGrafter"/>
</dbReference>
<dbReference type="Gene3D" id="3.40.220.10">
    <property type="entry name" value="Leucine Aminopeptidase, subunit E, domain 1"/>
    <property type="match status" value="1"/>
</dbReference>
<dbReference type="PROSITE" id="PS51154">
    <property type="entry name" value="MACRO"/>
    <property type="match status" value="1"/>
</dbReference>
<name>A0A7R9IHS5_9NEOP</name>
<proteinExistence type="predicted"/>
<sequence>MSLEEKRQFYKRERFTTLDQIATWEEFFEQSKSKLQKQCVDIASERGDPRGRENKRKEANNALGGTKVKLWEIIDSANNLYFKETGTARIKPVTIFFVGGAIIRVKLKTLAPLLVPIGIFSGTCVCETSRRVGPVDRQLAFPCISTGVYGYPQEAAANIALRTVRNYLEKNPGLIDRVVFCLFLPEDVIIYGNLLQIYFPVEENKPNL</sequence>
<dbReference type="SUPFAM" id="SSF52949">
    <property type="entry name" value="Macro domain-like"/>
    <property type="match status" value="1"/>
</dbReference>
<dbReference type="Pfam" id="PF01661">
    <property type="entry name" value="Macro"/>
    <property type="match status" value="1"/>
</dbReference>
<evidence type="ECO:0000259" key="1">
    <source>
        <dbReference type="PROSITE" id="PS51154"/>
    </source>
</evidence>
<gene>
    <name evidence="2" type="ORF">TTEB3V08_LOCUS6606</name>
</gene>
<dbReference type="InterPro" id="IPR002589">
    <property type="entry name" value="Macro_dom"/>
</dbReference>
<dbReference type="PANTHER" id="PTHR11106">
    <property type="entry name" value="GANGLIOSIDE INDUCED DIFFERENTIATION ASSOCIATED PROTEIN 2-RELATED"/>
    <property type="match status" value="1"/>
</dbReference>